<reference evidence="1" key="1">
    <citation type="submission" date="2020-05" db="EMBL/GenBank/DDBJ databases">
        <authorList>
            <person name="Chiriac C."/>
            <person name="Salcher M."/>
            <person name="Ghai R."/>
            <person name="Kavagutti S V."/>
        </authorList>
    </citation>
    <scope>NUCLEOTIDE SEQUENCE</scope>
</reference>
<name>A0A6J5S369_9CAUD</name>
<dbReference type="EMBL" id="LR797331">
    <property type="protein sequence ID" value="CAB4203386.1"/>
    <property type="molecule type" value="Genomic_DNA"/>
</dbReference>
<accession>A0A6J5S369</accession>
<protein>
    <submittedName>
        <fullName evidence="1">Uncharacterized protein</fullName>
    </submittedName>
</protein>
<evidence type="ECO:0000313" key="1">
    <source>
        <dbReference type="EMBL" id="CAB4203386.1"/>
    </source>
</evidence>
<gene>
    <name evidence="1" type="ORF">UFOVP1382_15</name>
</gene>
<organism evidence="1">
    <name type="scientific">uncultured Caudovirales phage</name>
    <dbReference type="NCBI Taxonomy" id="2100421"/>
    <lineage>
        <taxon>Viruses</taxon>
        <taxon>Duplodnaviria</taxon>
        <taxon>Heunggongvirae</taxon>
        <taxon>Uroviricota</taxon>
        <taxon>Caudoviricetes</taxon>
        <taxon>Peduoviridae</taxon>
        <taxon>Maltschvirus</taxon>
        <taxon>Maltschvirus maltsch</taxon>
    </lineage>
</organism>
<proteinExistence type="predicted"/>
<sequence length="145" mass="16173">MSHHRFPVEHPAIVAARAAESNWRQGIRRVIATRRADLDAIHGAITPDPVLVTDQDFTNAHDRLGALHKTFREQVTVTDWARCRSRSTLEADGRRAYPFMDGVAFAAACGPSEDLEWLAKLRAQAAERGAEIETRGKILYIVWGA</sequence>